<dbReference type="SUPFAM" id="SSF53474">
    <property type="entry name" value="alpha/beta-Hydrolases"/>
    <property type="match status" value="1"/>
</dbReference>
<name>A0A0D3IXJ0_EMIH1</name>
<dbReference type="GeneID" id="17262080"/>
<protein>
    <recommendedName>
        <fullName evidence="6">Xylanase</fullName>
    </recommendedName>
</protein>
<dbReference type="PaxDb" id="2903-EOD15975"/>
<reference evidence="4" key="2">
    <citation type="submission" date="2024-10" db="UniProtKB">
        <authorList>
            <consortium name="EnsemblProtists"/>
        </authorList>
    </citation>
    <scope>IDENTIFICATION</scope>
</reference>
<dbReference type="Pfam" id="PF00326">
    <property type="entry name" value="Peptidase_S9"/>
    <property type="match status" value="1"/>
</dbReference>
<dbReference type="Proteomes" id="UP000013827">
    <property type="component" value="Unassembled WGS sequence"/>
</dbReference>
<feature type="domain" description="Alpha/beta hydrolase fold-3" evidence="3">
    <location>
        <begin position="100"/>
        <end position="202"/>
    </location>
</feature>
<dbReference type="PANTHER" id="PTHR48081:SF6">
    <property type="entry name" value="PEPTIDASE S9 PROLYL OLIGOPEPTIDASE CATALYTIC DOMAIN-CONTAINING PROTEIN"/>
    <property type="match status" value="1"/>
</dbReference>
<sequence length="301" mass="31909">MLPVALATVAFTDHAPIPLWPGVPPGERTGATGHETEGCETPGVPVARCVDRSISNVTVPTLTPYLVAGATSAVVIAPGGAYKFLSWDREGTDIAAWLNSVGVSAFLLRYRVPGRAWLPFGSAPLMDAQRAVGLVREWAADGRAPGLNGSRVGVIGFSAGAHLAGHLSVAWRSRSYPRVDEADARPCRPDFVLMIYPWESVTEPPVSAGPDAASALNVTSRNPPTFLTQTEDDAAHVENSLYFYLALKKAGAAPSELHVYPEGGHGYGRCTKPTVPKGLAVCSWPHRAARFLQTLGVLPLL</sequence>
<reference evidence="5" key="1">
    <citation type="journal article" date="2013" name="Nature">
        <title>Pan genome of the phytoplankton Emiliania underpins its global distribution.</title>
        <authorList>
            <person name="Read B.A."/>
            <person name="Kegel J."/>
            <person name="Klute M.J."/>
            <person name="Kuo A."/>
            <person name="Lefebvre S.C."/>
            <person name="Maumus F."/>
            <person name="Mayer C."/>
            <person name="Miller J."/>
            <person name="Monier A."/>
            <person name="Salamov A."/>
            <person name="Young J."/>
            <person name="Aguilar M."/>
            <person name="Claverie J.M."/>
            <person name="Frickenhaus S."/>
            <person name="Gonzalez K."/>
            <person name="Herman E.K."/>
            <person name="Lin Y.C."/>
            <person name="Napier J."/>
            <person name="Ogata H."/>
            <person name="Sarno A.F."/>
            <person name="Shmutz J."/>
            <person name="Schroeder D."/>
            <person name="de Vargas C."/>
            <person name="Verret F."/>
            <person name="von Dassow P."/>
            <person name="Valentin K."/>
            <person name="Van de Peer Y."/>
            <person name="Wheeler G."/>
            <person name="Dacks J.B."/>
            <person name="Delwiche C.F."/>
            <person name="Dyhrman S.T."/>
            <person name="Glockner G."/>
            <person name="John U."/>
            <person name="Richards T."/>
            <person name="Worden A.Z."/>
            <person name="Zhang X."/>
            <person name="Grigoriev I.V."/>
            <person name="Allen A.E."/>
            <person name="Bidle K."/>
            <person name="Borodovsky M."/>
            <person name="Bowler C."/>
            <person name="Brownlee C."/>
            <person name="Cock J.M."/>
            <person name="Elias M."/>
            <person name="Gladyshev V.N."/>
            <person name="Groth M."/>
            <person name="Guda C."/>
            <person name="Hadaegh A."/>
            <person name="Iglesias-Rodriguez M.D."/>
            <person name="Jenkins J."/>
            <person name="Jones B.M."/>
            <person name="Lawson T."/>
            <person name="Leese F."/>
            <person name="Lindquist E."/>
            <person name="Lobanov A."/>
            <person name="Lomsadze A."/>
            <person name="Malik S.B."/>
            <person name="Marsh M.E."/>
            <person name="Mackinder L."/>
            <person name="Mock T."/>
            <person name="Mueller-Roeber B."/>
            <person name="Pagarete A."/>
            <person name="Parker M."/>
            <person name="Probert I."/>
            <person name="Quesneville H."/>
            <person name="Raines C."/>
            <person name="Rensing S.A."/>
            <person name="Riano-Pachon D.M."/>
            <person name="Richier S."/>
            <person name="Rokitta S."/>
            <person name="Shiraiwa Y."/>
            <person name="Soanes D.M."/>
            <person name="van der Giezen M."/>
            <person name="Wahlund T.M."/>
            <person name="Williams B."/>
            <person name="Wilson W."/>
            <person name="Wolfe G."/>
            <person name="Wurch L.L."/>
        </authorList>
    </citation>
    <scope>NUCLEOTIDE SEQUENCE</scope>
</reference>
<dbReference type="InterPro" id="IPR029058">
    <property type="entry name" value="AB_hydrolase_fold"/>
</dbReference>
<evidence type="ECO:0008006" key="6">
    <source>
        <dbReference type="Google" id="ProtNLM"/>
    </source>
</evidence>
<dbReference type="STRING" id="2903.R1DNC6"/>
<organism evidence="4 5">
    <name type="scientific">Emiliania huxleyi (strain CCMP1516)</name>
    <dbReference type="NCBI Taxonomy" id="280463"/>
    <lineage>
        <taxon>Eukaryota</taxon>
        <taxon>Haptista</taxon>
        <taxon>Haptophyta</taxon>
        <taxon>Prymnesiophyceae</taxon>
        <taxon>Isochrysidales</taxon>
        <taxon>Noelaerhabdaceae</taxon>
        <taxon>Emiliania</taxon>
    </lineage>
</organism>
<dbReference type="EnsemblProtists" id="EOD15975">
    <property type="protein sequence ID" value="EOD15975"/>
    <property type="gene ID" value="EMIHUDRAFT_103044"/>
</dbReference>
<proteinExistence type="predicted"/>
<keyword evidence="5" id="KW-1185">Reference proteome</keyword>
<dbReference type="PANTHER" id="PTHR48081">
    <property type="entry name" value="AB HYDROLASE SUPERFAMILY PROTEIN C4A8.06C"/>
    <property type="match status" value="1"/>
</dbReference>
<evidence type="ECO:0000313" key="5">
    <source>
        <dbReference type="Proteomes" id="UP000013827"/>
    </source>
</evidence>
<dbReference type="HOGENOM" id="CLU_012494_5_1_1"/>
<evidence type="ECO:0000256" key="1">
    <source>
        <dbReference type="ARBA" id="ARBA00022801"/>
    </source>
</evidence>
<dbReference type="GO" id="GO:0008236">
    <property type="term" value="F:serine-type peptidase activity"/>
    <property type="evidence" value="ECO:0007669"/>
    <property type="project" value="InterPro"/>
</dbReference>
<dbReference type="OMA" id="MENEGWD"/>
<accession>A0A0D3IXJ0</accession>
<dbReference type="InterPro" id="IPR001375">
    <property type="entry name" value="Peptidase_S9_cat"/>
</dbReference>
<evidence type="ECO:0000259" key="2">
    <source>
        <dbReference type="Pfam" id="PF00326"/>
    </source>
</evidence>
<dbReference type="GO" id="GO:0006508">
    <property type="term" value="P:proteolysis"/>
    <property type="evidence" value="ECO:0007669"/>
    <property type="project" value="InterPro"/>
</dbReference>
<dbReference type="RefSeq" id="XP_005768404.1">
    <property type="nucleotide sequence ID" value="XM_005768347.1"/>
</dbReference>
<evidence type="ECO:0000259" key="3">
    <source>
        <dbReference type="Pfam" id="PF07859"/>
    </source>
</evidence>
<dbReference type="InterPro" id="IPR050300">
    <property type="entry name" value="GDXG_lipolytic_enzyme"/>
</dbReference>
<dbReference type="AlphaFoldDB" id="A0A0D3IXJ0"/>
<feature type="domain" description="Peptidase S9 prolyl oligopeptidase catalytic" evidence="2">
    <location>
        <begin position="217"/>
        <end position="269"/>
    </location>
</feature>
<dbReference type="Gene3D" id="3.40.50.1820">
    <property type="entry name" value="alpha/beta hydrolase"/>
    <property type="match status" value="1"/>
</dbReference>
<evidence type="ECO:0000313" key="4">
    <source>
        <dbReference type="EnsemblProtists" id="EOD15975"/>
    </source>
</evidence>
<dbReference type="Pfam" id="PF07859">
    <property type="entry name" value="Abhydrolase_3"/>
    <property type="match status" value="1"/>
</dbReference>
<dbReference type="KEGG" id="ehx:EMIHUDRAFT_103044"/>
<keyword evidence="1" id="KW-0378">Hydrolase</keyword>
<dbReference type="InterPro" id="IPR013094">
    <property type="entry name" value="AB_hydrolase_3"/>
</dbReference>